<gene>
    <name evidence="4" type="ORF">FBEOM_9346</name>
</gene>
<dbReference type="GO" id="GO:0016491">
    <property type="term" value="F:oxidoreductase activity"/>
    <property type="evidence" value="ECO:0007669"/>
    <property type="project" value="UniProtKB-KW"/>
</dbReference>
<dbReference type="EMBL" id="PVQB02000470">
    <property type="protein sequence ID" value="KAF4336789.1"/>
    <property type="molecule type" value="Genomic_DNA"/>
</dbReference>
<evidence type="ECO:0000256" key="1">
    <source>
        <dbReference type="ARBA" id="ARBA00006484"/>
    </source>
</evidence>
<proteinExistence type="inferred from homology"/>
<sequence length="340" mass="37089">MPNSFNPYENEHVNASGPGDSRPTAYQIIKDEDVVGKLSDKVILITGASSGIGIETARALHETGAKLFLGVRNLGKGRNIVDQILGKSSGVGDIELLQMELSSTDSVRQAADEFRRRSNKLNIMVNNAGITGPDIRAVTKDGFEAVFATNYLGHFLLFQLLKPMLLSSASPNFCSRVVTLSSLRHRVGKVNFDDLNSVNYDRATAYSQSKLANIWMANHITRLYASQSLFSTSVHPGLIFTPAARAMPSGYWNALLADENQARYIKNEEQGAATTVWAAVGRVWEGKGGKYLEDVSVRDFAPNVPDISVAGPSKLAYNPEGEERLWEVSHNLLGSQSDGR</sequence>
<accession>A0A9P5ADL3</accession>
<dbReference type="Proteomes" id="UP000730481">
    <property type="component" value="Unassembled WGS sequence"/>
</dbReference>
<organism evidence="4 5">
    <name type="scientific">Fusarium beomiforme</name>
    <dbReference type="NCBI Taxonomy" id="44412"/>
    <lineage>
        <taxon>Eukaryota</taxon>
        <taxon>Fungi</taxon>
        <taxon>Dikarya</taxon>
        <taxon>Ascomycota</taxon>
        <taxon>Pezizomycotina</taxon>
        <taxon>Sordariomycetes</taxon>
        <taxon>Hypocreomycetidae</taxon>
        <taxon>Hypocreales</taxon>
        <taxon>Nectriaceae</taxon>
        <taxon>Fusarium</taxon>
        <taxon>Fusarium burgessii species complex</taxon>
    </lineage>
</organism>
<evidence type="ECO:0000256" key="3">
    <source>
        <dbReference type="SAM" id="MobiDB-lite"/>
    </source>
</evidence>
<reference evidence="4" key="2">
    <citation type="submission" date="2020-02" db="EMBL/GenBank/DDBJ databases">
        <title>Identification and distribution of gene clusters putatively required for synthesis of sphingolipid metabolism inhibitors in phylogenetically diverse species of the filamentous fungus Fusarium.</title>
        <authorList>
            <person name="Kim H.-S."/>
            <person name="Busman M."/>
            <person name="Brown D.W."/>
            <person name="Divon H."/>
            <person name="Uhlig S."/>
            <person name="Proctor R.H."/>
        </authorList>
    </citation>
    <scope>NUCLEOTIDE SEQUENCE</scope>
    <source>
        <strain evidence="4">NRRL 25174</strain>
    </source>
</reference>
<evidence type="ECO:0000313" key="5">
    <source>
        <dbReference type="Proteomes" id="UP000730481"/>
    </source>
</evidence>
<dbReference type="Gene3D" id="3.40.50.720">
    <property type="entry name" value="NAD(P)-binding Rossmann-like Domain"/>
    <property type="match status" value="1"/>
</dbReference>
<dbReference type="OrthoDB" id="191139at2759"/>
<reference evidence="4" key="1">
    <citation type="journal article" date="2017" name="Mycologia">
        <title>Fusarium algeriense, sp. nov., a novel toxigenic crown rot pathogen of durum wheat from Algeria is nested in the Fusarium burgessii species complex.</title>
        <authorList>
            <person name="Laraba I."/>
            <person name="Keddad A."/>
            <person name="Boureghda H."/>
            <person name="Abdallah N."/>
            <person name="Vaughan M.M."/>
            <person name="Proctor R.H."/>
            <person name="Busman M."/>
            <person name="O'Donnell K."/>
        </authorList>
    </citation>
    <scope>NUCLEOTIDE SEQUENCE</scope>
    <source>
        <strain evidence="4">NRRL 25174</strain>
    </source>
</reference>
<dbReference type="PANTHER" id="PTHR24320">
    <property type="entry name" value="RETINOL DEHYDROGENASE"/>
    <property type="match status" value="1"/>
</dbReference>
<keyword evidence="5" id="KW-1185">Reference proteome</keyword>
<dbReference type="Pfam" id="PF00106">
    <property type="entry name" value="adh_short"/>
    <property type="match status" value="1"/>
</dbReference>
<comment type="similarity">
    <text evidence="1">Belongs to the short-chain dehydrogenases/reductases (SDR) family.</text>
</comment>
<evidence type="ECO:0000313" key="4">
    <source>
        <dbReference type="EMBL" id="KAF4336789.1"/>
    </source>
</evidence>
<dbReference type="AlphaFoldDB" id="A0A9P5ADL3"/>
<name>A0A9P5ADL3_9HYPO</name>
<dbReference type="PRINTS" id="PR00081">
    <property type="entry name" value="GDHRDH"/>
</dbReference>
<dbReference type="InterPro" id="IPR002347">
    <property type="entry name" value="SDR_fam"/>
</dbReference>
<evidence type="ECO:0000256" key="2">
    <source>
        <dbReference type="ARBA" id="ARBA00023002"/>
    </source>
</evidence>
<dbReference type="InterPro" id="IPR036291">
    <property type="entry name" value="NAD(P)-bd_dom_sf"/>
</dbReference>
<keyword evidence="2" id="KW-0560">Oxidoreductase</keyword>
<feature type="region of interest" description="Disordered" evidence="3">
    <location>
        <begin position="1"/>
        <end position="24"/>
    </location>
</feature>
<comment type="caution">
    <text evidence="4">The sequence shown here is derived from an EMBL/GenBank/DDBJ whole genome shotgun (WGS) entry which is preliminary data.</text>
</comment>
<dbReference type="PANTHER" id="PTHR24320:SF272">
    <property type="entry name" value="NAD(P)-BINDING ROSSMANN-FOLD SUPERFAMILY PROTEIN"/>
    <property type="match status" value="1"/>
</dbReference>
<dbReference type="SUPFAM" id="SSF51735">
    <property type="entry name" value="NAD(P)-binding Rossmann-fold domains"/>
    <property type="match status" value="1"/>
</dbReference>
<protein>
    <submittedName>
        <fullName evidence="4">Alcohol dehydrogenase</fullName>
    </submittedName>
</protein>